<dbReference type="AlphaFoldDB" id="L9UVQ1"/>
<reference evidence="2 3" key="1">
    <citation type="journal article" date="2014" name="PLoS Genet.">
        <title>Phylogenetically driven sequencing of extremely halophilic archaea reveals strategies for static and dynamic osmo-response.</title>
        <authorList>
            <person name="Becker E.A."/>
            <person name="Seitzer P.M."/>
            <person name="Tritt A."/>
            <person name="Larsen D."/>
            <person name="Krusor M."/>
            <person name="Yao A.I."/>
            <person name="Wu D."/>
            <person name="Madern D."/>
            <person name="Eisen J.A."/>
            <person name="Darling A.E."/>
            <person name="Facciotti M.T."/>
        </authorList>
    </citation>
    <scope>NUCLEOTIDE SEQUENCE [LARGE SCALE GENOMIC DNA]</scope>
    <source>
        <strain evidence="3">ATCC 43099 / DSM 3394 / CCM 3739 / CIP 104546 / IAM 13178 / JCM 8861 / NBRC 102185 / NCIMB 2190 / MS3</strain>
    </source>
</reference>
<proteinExistence type="predicted"/>
<comment type="caution">
    <text evidence="2">The sequence shown here is derived from an EMBL/GenBank/DDBJ whole genome shotgun (WGS) entry which is preliminary data.</text>
</comment>
<dbReference type="Proteomes" id="UP000011543">
    <property type="component" value="Unassembled WGS sequence"/>
</dbReference>
<dbReference type="EMBL" id="AOHS01000043">
    <property type="protein sequence ID" value="ELY28233.1"/>
    <property type="molecule type" value="Genomic_DNA"/>
</dbReference>
<organism evidence="2 3">
    <name type="scientific">Natrialba magadii (strain ATCC 43099 / DSM 3394 / CCM 3739 / CIP 104546 / IAM 13178 / JCM 8861 / NBRC 102185 / NCIMB 2190 / MS3)</name>
    <name type="common">Natronobacterium magadii</name>
    <dbReference type="NCBI Taxonomy" id="547559"/>
    <lineage>
        <taxon>Archaea</taxon>
        <taxon>Methanobacteriati</taxon>
        <taxon>Methanobacteriota</taxon>
        <taxon>Stenosarchaea group</taxon>
        <taxon>Halobacteria</taxon>
        <taxon>Halobacteriales</taxon>
        <taxon>Natrialbaceae</taxon>
        <taxon>Natrialba</taxon>
    </lineage>
</organism>
<evidence type="ECO:0000256" key="1">
    <source>
        <dbReference type="SAM" id="MobiDB-lite"/>
    </source>
</evidence>
<name>L9UVQ1_NATMM</name>
<feature type="region of interest" description="Disordered" evidence="1">
    <location>
        <begin position="1"/>
        <end position="112"/>
    </location>
</feature>
<feature type="compositionally biased region" description="Polar residues" evidence="1">
    <location>
        <begin position="23"/>
        <end position="34"/>
    </location>
</feature>
<feature type="compositionally biased region" description="Low complexity" evidence="1">
    <location>
        <begin position="42"/>
        <end position="58"/>
    </location>
</feature>
<evidence type="ECO:0000313" key="2">
    <source>
        <dbReference type="EMBL" id="ELY28233.1"/>
    </source>
</evidence>
<gene>
    <name evidence="2" type="ORF">C500_13786</name>
</gene>
<sequence>MAAGILASSRCSDPPFGRDGHTQLKTMTLNSTDSRAAVSSRVTTDATTGVAGGFAVTGESERSVASGDAVTVGERGKQRLHRRRTQSPAGRQVGSPWLPAWSPQAHVTEVSG</sequence>
<accession>L9UVQ1</accession>
<protein>
    <submittedName>
        <fullName evidence="2">Uncharacterized protein</fullName>
    </submittedName>
</protein>
<evidence type="ECO:0000313" key="3">
    <source>
        <dbReference type="Proteomes" id="UP000011543"/>
    </source>
</evidence>